<dbReference type="AlphaFoldDB" id="A0A3M6QGA2"/>
<dbReference type="InterPro" id="IPR019888">
    <property type="entry name" value="Tscrpt_reg_AsnC-like"/>
</dbReference>
<dbReference type="Gene3D" id="3.30.70.920">
    <property type="match status" value="1"/>
</dbReference>
<dbReference type="SMART" id="SM00344">
    <property type="entry name" value="HTH_ASNC"/>
    <property type="match status" value="1"/>
</dbReference>
<evidence type="ECO:0000313" key="5">
    <source>
        <dbReference type="EMBL" id="RMX02113.1"/>
    </source>
</evidence>
<dbReference type="GO" id="GO:0006355">
    <property type="term" value="P:regulation of DNA-templated transcription"/>
    <property type="evidence" value="ECO:0007669"/>
    <property type="project" value="UniProtKB-ARBA"/>
</dbReference>
<gene>
    <name evidence="5" type="ORF">EBQ25_02495</name>
</gene>
<dbReference type="EMBL" id="RDQL01000002">
    <property type="protein sequence ID" value="RMX02113.1"/>
    <property type="molecule type" value="Genomic_DNA"/>
</dbReference>
<dbReference type="PANTHER" id="PTHR30154:SF34">
    <property type="entry name" value="TRANSCRIPTIONAL REGULATOR AZLB"/>
    <property type="match status" value="1"/>
</dbReference>
<evidence type="ECO:0000256" key="3">
    <source>
        <dbReference type="ARBA" id="ARBA00023163"/>
    </source>
</evidence>
<dbReference type="InterPro" id="IPR000485">
    <property type="entry name" value="AsnC-type_HTH_dom"/>
</dbReference>
<dbReference type="CDD" id="cd00090">
    <property type="entry name" value="HTH_ARSR"/>
    <property type="match status" value="1"/>
</dbReference>
<dbReference type="PANTHER" id="PTHR30154">
    <property type="entry name" value="LEUCINE-RESPONSIVE REGULATORY PROTEIN"/>
    <property type="match status" value="1"/>
</dbReference>
<organism evidence="5 6">
    <name type="scientific">Allofranklinella schreckenbergeri</name>
    <dbReference type="NCBI Taxonomy" id="1076744"/>
    <lineage>
        <taxon>Bacteria</taxon>
        <taxon>Pseudomonadati</taxon>
        <taxon>Pseudomonadota</taxon>
        <taxon>Betaproteobacteria</taxon>
        <taxon>Burkholderiales</taxon>
        <taxon>Comamonadaceae</taxon>
        <taxon>Allofranklinella</taxon>
    </lineage>
</organism>
<reference evidence="5 6" key="1">
    <citation type="submission" date="2018-10" db="EMBL/GenBank/DDBJ databases">
        <title>Comamonadaceae CDC group NO-1 genome sequencing and assembly.</title>
        <authorList>
            <person name="Bernier A.-M."/>
            <person name="Bernard K."/>
        </authorList>
    </citation>
    <scope>NUCLEOTIDE SEQUENCE [LARGE SCALE GENOMIC DNA]</scope>
    <source>
        <strain evidence="5 6">NML161473</strain>
    </source>
</reference>
<evidence type="ECO:0000256" key="2">
    <source>
        <dbReference type="ARBA" id="ARBA00023125"/>
    </source>
</evidence>
<dbReference type="InterPro" id="IPR036388">
    <property type="entry name" value="WH-like_DNA-bd_sf"/>
</dbReference>
<name>A0A3M6QGA2_9BURK</name>
<dbReference type="SUPFAM" id="SSF54909">
    <property type="entry name" value="Dimeric alpha+beta barrel"/>
    <property type="match status" value="1"/>
</dbReference>
<proteinExistence type="predicted"/>
<evidence type="ECO:0000313" key="6">
    <source>
        <dbReference type="Proteomes" id="UP000267035"/>
    </source>
</evidence>
<dbReference type="GO" id="GO:0005829">
    <property type="term" value="C:cytosol"/>
    <property type="evidence" value="ECO:0007669"/>
    <property type="project" value="TreeGrafter"/>
</dbReference>
<feature type="domain" description="HTH asnC-type" evidence="4">
    <location>
        <begin position="5"/>
        <end position="70"/>
    </location>
</feature>
<dbReference type="InterPro" id="IPR019887">
    <property type="entry name" value="Tscrpt_reg_AsnC/Lrp_C"/>
</dbReference>
<sequence>MKFSIDSTDLAILAIVQDDASLSNQALAERVGVSPATCLRRVQRLRDAGVLEKEVAIVNPWALAKATGRPPAITCIVEVSLDRQDSAAQQAFETAALQHPQVQQCWRVAAGPDFVLIINCLDMPAWHAFSQALFTRENNVRNIKAYFATHRARWNSSIPLPHLKRP</sequence>
<dbReference type="InterPro" id="IPR011008">
    <property type="entry name" value="Dimeric_a/b-barrel"/>
</dbReference>
<dbReference type="InterPro" id="IPR019885">
    <property type="entry name" value="Tscrpt_reg_HTH_AsnC-type_CS"/>
</dbReference>
<evidence type="ECO:0000259" key="4">
    <source>
        <dbReference type="PROSITE" id="PS50956"/>
    </source>
</evidence>
<dbReference type="PRINTS" id="PR00033">
    <property type="entry name" value="HTHASNC"/>
</dbReference>
<keyword evidence="6" id="KW-1185">Reference proteome</keyword>
<dbReference type="GO" id="GO:0043200">
    <property type="term" value="P:response to amino acid"/>
    <property type="evidence" value="ECO:0007669"/>
    <property type="project" value="TreeGrafter"/>
</dbReference>
<dbReference type="InterPro" id="IPR036390">
    <property type="entry name" value="WH_DNA-bd_sf"/>
</dbReference>
<keyword evidence="2" id="KW-0238">DNA-binding</keyword>
<dbReference type="GO" id="GO:0043565">
    <property type="term" value="F:sequence-specific DNA binding"/>
    <property type="evidence" value="ECO:0007669"/>
    <property type="project" value="InterPro"/>
</dbReference>
<dbReference type="Gene3D" id="1.10.10.10">
    <property type="entry name" value="Winged helix-like DNA-binding domain superfamily/Winged helix DNA-binding domain"/>
    <property type="match status" value="1"/>
</dbReference>
<keyword evidence="3" id="KW-0804">Transcription</keyword>
<dbReference type="PROSITE" id="PS00519">
    <property type="entry name" value="HTH_ASNC_1"/>
    <property type="match status" value="1"/>
</dbReference>
<accession>A0A3M6QGA2</accession>
<keyword evidence="1" id="KW-0805">Transcription regulation</keyword>
<comment type="caution">
    <text evidence="5">The sequence shown here is derived from an EMBL/GenBank/DDBJ whole genome shotgun (WGS) entry which is preliminary data.</text>
</comment>
<dbReference type="Pfam" id="PF13412">
    <property type="entry name" value="HTH_24"/>
    <property type="match status" value="1"/>
</dbReference>
<dbReference type="RefSeq" id="WP_122253396.1">
    <property type="nucleotide sequence ID" value="NZ_RDQL01000002.1"/>
</dbReference>
<dbReference type="InterPro" id="IPR011991">
    <property type="entry name" value="ArsR-like_HTH"/>
</dbReference>
<dbReference type="PROSITE" id="PS50956">
    <property type="entry name" value="HTH_ASNC_2"/>
    <property type="match status" value="1"/>
</dbReference>
<dbReference type="Pfam" id="PF01037">
    <property type="entry name" value="AsnC_trans_reg"/>
    <property type="match status" value="1"/>
</dbReference>
<dbReference type="Proteomes" id="UP000267035">
    <property type="component" value="Unassembled WGS sequence"/>
</dbReference>
<protein>
    <submittedName>
        <fullName evidence="5">Lrp/AsnC family transcriptional regulator</fullName>
    </submittedName>
</protein>
<evidence type="ECO:0000256" key="1">
    <source>
        <dbReference type="ARBA" id="ARBA00023015"/>
    </source>
</evidence>
<dbReference type="SUPFAM" id="SSF46785">
    <property type="entry name" value="Winged helix' DNA-binding domain"/>
    <property type="match status" value="1"/>
</dbReference>